<comment type="caution">
    <text evidence="1">The sequence shown here is derived from an EMBL/GenBank/DDBJ whole genome shotgun (WGS) entry which is preliminary data.</text>
</comment>
<name>A0ACB8XZZ5_9ASTR</name>
<evidence type="ECO:0000313" key="2">
    <source>
        <dbReference type="Proteomes" id="UP001056120"/>
    </source>
</evidence>
<gene>
    <name evidence="1" type="ORF">L1987_86890</name>
</gene>
<evidence type="ECO:0000313" key="1">
    <source>
        <dbReference type="EMBL" id="KAI3677267.1"/>
    </source>
</evidence>
<accession>A0ACB8XZZ5</accession>
<keyword evidence="2" id="KW-1185">Reference proteome</keyword>
<dbReference type="EMBL" id="CM042046">
    <property type="protein sequence ID" value="KAI3677267.1"/>
    <property type="molecule type" value="Genomic_DNA"/>
</dbReference>
<dbReference type="Proteomes" id="UP001056120">
    <property type="component" value="Linkage Group LG29"/>
</dbReference>
<proteinExistence type="predicted"/>
<organism evidence="1 2">
    <name type="scientific">Smallanthus sonchifolius</name>
    <dbReference type="NCBI Taxonomy" id="185202"/>
    <lineage>
        <taxon>Eukaryota</taxon>
        <taxon>Viridiplantae</taxon>
        <taxon>Streptophyta</taxon>
        <taxon>Embryophyta</taxon>
        <taxon>Tracheophyta</taxon>
        <taxon>Spermatophyta</taxon>
        <taxon>Magnoliopsida</taxon>
        <taxon>eudicotyledons</taxon>
        <taxon>Gunneridae</taxon>
        <taxon>Pentapetalae</taxon>
        <taxon>asterids</taxon>
        <taxon>campanulids</taxon>
        <taxon>Asterales</taxon>
        <taxon>Asteraceae</taxon>
        <taxon>Asteroideae</taxon>
        <taxon>Heliantheae alliance</taxon>
        <taxon>Millerieae</taxon>
        <taxon>Smallanthus</taxon>
    </lineage>
</organism>
<reference evidence="2" key="1">
    <citation type="journal article" date="2022" name="Mol. Ecol. Resour.">
        <title>The genomes of chicory, endive, great burdock and yacon provide insights into Asteraceae palaeo-polyploidization history and plant inulin production.</title>
        <authorList>
            <person name="Fan W."/>
            <person name="Wang S."/>
            <person name="Wang H."/>
            <person name="Wang A."/>
            <person name="Jiang F."/>
            <person name="Liu H."/>
            <person name="Zhao H."/>
            <person name="Xu D."/>
            <person name="Zhang Y."/>
        </authorList>
    </citation>
    <scope>NUCLEOTIDE SEQUENCE [LARGE SCALE GENOMIC DNA]</scope>
    <source>
        <strain evidence="2">cv. Yunnan</strain>
    </source>
</reference>
<reference evidence="1 2" key="2">
    <citation type="journal article" date="2022" name="Mol. Ecol. Resour.">
        <title>The genomes of chicory, endive, great burdock and yacon provide insights into Asteraceae paleo-polyploidization history and plant inulin production.</title>
        <authorList>
            <person name="Fan W."/>
            <person name="Wang S."/>
            <person name="Wang H."/>
            <person name="Wang A."/>
            <person name="Jiang F."/>
            <person name="Liu H."/>
            <person name="Zhao H."/>
            <person name="Xu D."/>
            <person name="Zhang Y."/>
        </authorList>
    </citation>
    <scope>NUCLEOTIDE SEQUENCE [LARGE SCALE GENOMIC DNA]</scope>
    <source>
        <strain evidence="2">cv. Yunnan</strain>
        <tissue evidence="1">Leaves</tissue>
    </source>
</reference>
<protein>
    <submittedName>
        <fullName evidence="1">Uncharacterized protein</fullName>
    </submittedName>
</protein>
<sequence>MAQENKNSKWEGKSSVEVKGITAEQIWPLFEDFCSFHKWVPAVDSEQCRHVEGDYGKPGLVRYSVFTQQSPSNLSNGDKVHNKWCYEKLLSMDPIQRTLSYEVTENNLGFSSYFVNVKVIEIDGGCKIEWSFTCDPVKGMTLEDTIASLDSNLKSIADEIKKGLQATAN</sequence>